<gene>
    <name evidence="1" type="ORF">SLEP1_g41918</name>
</gene>
<protein>
    <submittedName>
        <fullName evidence="1">Uncharacterized protein</fullName>
    </submittedName>
</protein>
<sequence length="45" mass="5339">MRKRLFNSCVCGSNQKWRITKGAAANQWGNLKKSKGFYQEWFWAL</sequence>
<evidence type="ECO:0000313" key="1">
    <source>
        <dbReference type="EMBL" id="GKV33399.1"/>
    </source>
</evidence>
<name>A0AAV5L8Y2_9ROSI</name>
<proteinExistence type="predicted"/>
<reference evidence="1 2" key="1">
    <citation type="journal article" date="2021" name="Commun. Biol.">
        <title>The genome of Shorea leprosula (Dipterocarpaceae) highlights the ecological relevance of drought in aseasonal tropical rainforests.</title>
        <authorList>
            <person name="Ng K.K.S."/>
            <person name="Kobayashi M.J."/>
            <person name="Fawcett J.A."/>
            <person name="Hatakeyama M."/>
            <person name="Paape T."/>
            <person name="Ng C.H."/>
            <person name="Ang C.C."/>
            <person name="Tnah L.H."/>
            <person name="Lee C.T."/>
            <person name="Nishiyama T."/>
            <person name="Sese J."/>
            <person name="O'Brien M.J."/>
            <person name="Copetti D."/>
            <person name="Mohd Noor M.I."/>
            <person name="Ong R.C."/>
            <person name="Putra M."/>
            <person name="Sireger I.Z."/>
            <person name="Indrioko S."/>
            <person name="Kosugi Y."/>
            <person name="Izuno A."/>
            <person name="Isagi Y."/>
            <person name="Lee S.L."/>
            <person name="Shimizu K.K."/>
        </authorList>
    </citation>
    <scope>NUCLEOTIDE SEQUENCE [LARGE SCALE GENOMIC DNA]</scope>
    <source>
        <strain evidence="1">214</strain>
    </source>
</reference>
<evidence type="ECO:0000313" key="2">
    <source>
        <dbReference type="Proteomes" id="UP001054252"/>
    </source>
</evidence>
<comment type="caution">
    <text evidence="1">The sequence shown here is derived from an EMBL/GenBank/DDBJ whole genome shotgun (WGS) entry which is preliminary data.</text>
</comment>
<dbReference type="EMBL" id="BPVZ01000100">
    <property type="protein sequence ID" value="GKV33399.1"/>
    <property type="molecule type" value="Genomic_DNA"/>
</dbReference>
<dbReference type="Proteomes" id="UP001054252">
    <property type="component" value="Unassembled WGS sequence"/>
</dbReference>
<dbReference type="AlphaFoldDB" id="A0AAV5L8Y2"/>
<accession>A0AAV5L8Y2</accession>
<keyword evidence="2" id="KW-1185">Reference proteome</keyword>
<organism evidence="1 2">
    <name type="scientific">Rubroshorea leprosula</name>
    <dbReference type="NCBI Taxonomy" id="152421"/>
    <lineage>
        <taxon>Eukaryota</taxon>
        <taxon>Viridiplantae</taxon>
        <taxon>Streptophyta</taxon>
        <taxon>Embryophyta</taxon>
        <taxon>Tracheophyta</taxon>
        <taxon>Spermatophyta</taxon>
        <taxon>Magnoliopsida</taxon>
        <taxon>eudicotyledons</taxon>
        <taxon>Gunneridae</taxon>
        <taxon>Pentapetalae</taxon>
        <taxon>rosids</taxon>
        <taxon>malvids</taxon>
        <taxon>Malvales</taxon>
        <taxon>Dipterocarpaceae</taxon>
        <taxon>Rubroshorea</taxon>
    </lineage>
</organism>